<organism evidence="2">
    <name type="scientific">Arundo donax</name>
    <name type="common">Giant reed</name>
    <name type="synonym">Donax arundinaceus</name>
    <dbReference type="NCBI Taxonomy" id="35708"/>
    <lineage>
        <taxon>Eukaryota</taxon>
        <taxon>Viridiplantae</taxon>
        <taxon>Streptophyta</taxon>
        <taxon>Embryophyta</taxon>
        <taxon>Tracheophyta</taxon>
        <taxon>Spermatophyta</taxon>
        <taxon>Magnoliopsida</taxon>
        <taxon>Liliopsida</taxon>
        <taxon>Poales</taxon>
        <taxon>Poaceae</taxon>
        <taxon>PACMAD clade</taxon>
        <taxon>Arundinoideae</taxon>
        <taxon>Arundineae</taxon>
        <taxon>Arundo</taxon>
    </lineage>
</organism>
<accession>A0A0A9BE63</accession>
<evidence type="ECO:0000313" key="2">
    <source>
        <dbReference type="EMBL" id="JAD60458.1"/>
    </source>
</evidence>
<dbReference type="EMBL" id="GBRH01237437">
    <property type="protein sequence ID" value="JAD60458.1"/>
    <property type="molecule type" value="Transcribed_RNA"/>
</dbReference>
<reference evidence="2" key="2">
    <citation type="journal article" date="2015" name="Data Brief">
        <title>Shoot transcriptome of the giant reed, Arundo donax.</title>
        <authorList>
            <person name="Barrero R.A."/>
            <person name="Guerrero F.D."/>
            <person name="Moolhuijzen P."/>
            <person name="Goolsby J.A."/>
            <person name="Tidwell J."/>
            <person name="Bellgard S.E."/>
            <person name="Bellgard M.I."/>
        </authorList>
    </citation>
    <scope>NUCLEOTIDE SEQUENCE</scope>
    <source>
        <tissue evidence="2">Shoot tissue taken approximately 20 cm above the soil surface</tissue>
    </source>
</reference>
<protein>
    <submittedName>
        <fullName evidence="2">Uncharacterized protein</fullName>
    </submittedName>
</protein>
<feature type="region of interest" description="Disordered" evidence="1">
    <location>
        <begin position="1"/>
        <end position="50"/>
    </location>
</feature>
<reference evidence="2" key="1">
    <citation type="submission" date="2014-09" db="EMBL/GenBank/DDBJ databases">
        <authorList>
            <person name="Magalhaes I.L.F."/>
            <person name="Oliveira U."/>
            <person name="Santos F.R."/>
            <person name="Vidigal T.H.D.A."/>
            <person name="Brescovit A.D."/>
            <person name="Santos A.J."/>
        </authorList>
    </citation>
    <scope>NUCLEOTIDE SEQUENCE</scope>
    <source>
        <tissue evidence="2">Shoot tissue taken approximately 20 cm above the soil surface</tissue>
    </source>
</reference>
<proteinExistence type="predicted"/>
<evidence type="ECO:0000256" key="1">
    <source>
        <dbReference type="SAM" id="MobiDB-lite"/>
    </source>
</evidence>
<sequence length="50" mass="5415">MPPAPFTAHAHRSSGYSGLQERPPLKPIGPPLPTEVLKVSKRERERAIGG</sequence>
<feature type="compositionally biased region" description="Basic and acidic residues" evidence="1">
    <location>
        <begin position="38"/>
        <end position="50"/>
    </location>
</feature>
<name>A0A0A9BE63_ARUDO</name>
<dbReference type="AlphaFoldDB" id="A0A0A9BE63"/>